<dbReference type="EMBL" id="FOXR01000009">
    <property type="protein sequence ID" value="SFQ00180.1"/>
    <property type="molecule type" value="Genomic_DNA"/>
</dbReference>
<keyword evidence="2" id="KW-1185">Reference proteome</keyword>
<evidence type="ECO:0000313" key="1">
    <source>
        <dbReference type="EMBL" id="SFQ00180.1"/>
    </source>
</evidence>
<proteinExistence type="predicted"/>
<dbReference type="Proteomes" id="UP000198577">
    <property type="component" value="Unassembled WGS sequence"/>
</dbReference>
<reference evidence="1 2" key="1">
    <citation type="submission" date="2016-10" db="EMBL/GenBank/DDBJ databases">
        <authorList>
            <person name="de Groot N.N."/>
        </authorList>
    </citation>
    <scope>NUCLEOTIDE SEQUENCE [LARGE SCALE GENOMIC DNA]</scope>
    <source>
        <strain evidence="1 2">DSM 20678</strain>
    </source>
</reference>
<gene>
    <name evidence="1" type="ORF">SAMN05444406_10913</name>
</gene>
<accession>A0A1I5UY83</accession>
<protein>
    <submittedName>
        <fullName evidence="1">Uncharacterized protein</fullName>
    </submittedName>
</protein>
<sequence>MAILAFGLHRFAIRGNMDGISFVNSNPKHMFAWGGGNLYIKCNKMEAKPINVKYAVGVP</sequence>
<name>A0A1I5UY83_9FIRM</name>
<organism evidence="1 2">
    <name type="scientific">Caldicoprobacter faecalis</name>
    <dbReference type="NCBI Taxonomy" id="937334"/>
    <lineage>
        <taxon>Bacteria</taxon>
        <taxon>Bacillati</taxon>
        <taxon>Bacillota</taxon>
        <taxon>Clostridia</taxon>
        <taxon>Caldicoprobacterales</taxon>
        <taxon>Caldicoprobacteraceae</taxon>
        <taxon>Caldicoprobacter</taxon>
    </lineage>
</organism>
<evidence type="ECO:0000313" key="2">
    <source>
        <dbReference type="Proteomes" id="UP000198577"/>
    </source>
</evidence>
<dbReference type="AlphaFoldDB" id="A0A1I5UY83"/>
<dbReference type="STRING" id="937334.SAMN05444406_10913"/>